<proteinExistence type="predicted"/>
<dbReference type="PROSITE" id="PS00648">
    <property type="entry name" value="RIBONUCLEASE_P"/>
    <property type="match status" value="1"/>
</dbReference>
<keyword evidence="3" id="KW-0540">Nuclease</keyword>
<keyword evidence="5" id="KW-0378">Hydrolase</keyword>
<evidence type="ECO:0000256" key="2">
    <source>
        <dbReference type="ARBA" id="ARBA00022694"/>
    </source>
</evidence>
<evidence type="ECO:0000256" key="7">
    <source>
        <dbReference type="NCBIfam" id="TIGR00188"/>
    </source>
</evidence>
<keyword evidence="6" id="KW-0694">RNA-binding</keyword>
<keyword evidence="4" id="KW-0255">Endonuclease</keyword>
<dbReference type="PANTHER" id="PTHR33992">
    <property type="entry name" value="RIBONUCLEASE P PROTEIN COMPONENT"/>
    <property type="match status" value="1"/>
</dbReference>
<dbReference type="EMBL" id="JARJFB010000042">
    <property type="protein sequence ID" value="MEA0970741.1"/>
    <property type="molecule type" value="Genomic_DNA"/>
</dbReference>
<evidence type="ECO:0000313" key="8">
    <source>
        <dbReference type="EMBL" id="MEA0970741.1"/>
    </source>
</evidence>
<sequence length="118" mass="13466">MNILSLKSQKEFDRVNERGSKIHGSCFILVVSTKIIHDELAASNPTMLGMKVSRKFSKKAVVRNKAKRRIRHLTQLLVKNSDINTDNKSIIVIPKRGFENYDFSKLTADFFRAVAKLC</sequence>
<organism evidence="8 9">
    <name type="scientific">Candidatus Megaera venefica</name>
    <dbReference type="NCBI Taxonomy" id="2055910"/>
    <lineage>
        <taxon>Bacteria</taxon>
        <taxon>Pseudomonadati</taxon>
        <taxon>Pseudomonadota</taxon>
        <taxon>Alphaproteobacteria</taxon>
        <taxon>Rickettsiales</taxon>
        <taxon>Rickettsiaceae</taxon>
        <taxon>Candidatus Megaera</taxon>
    </lineage>
</organism>
<dbReference type="Proteomes" id="UP001291687">
    <property type="component" value="Unassembled WGS sequence"/>
</dbReference>
<evidence type="ECO:0000256" key="5">
    <source>
        <dbReference type="ARBA" id="ARBA00022801"/>
    </source>
</evidence>
<evidence type="ECO:0000256" key="1">
    <source>
        <dbReference type="ARBA" id="ARBA00002663"/>
    </source>
</evidence>
<reference evidence="8 9" key="1">
    <citation type="submission" date="2023-03" db="EMBL/GenBank/DDBJ databases">
        <title>Host association and intracellularity evolved multiple times independently in the Rickettsiales.</title>
        <authorList>
            <person name="Castelli M."/>
            <person name="Nardi T."/>
            <person name="Gammuto L."/>
            <person name="Bellinzona G."/>
            <person name="Sabaneyeva E."/>
            <person name="Potekhin A."/>
            <person name="Serra V."/>
            <person name="Petroni G."/>
            <person name="Sassera D."/>
        </authorList>
    </citation>
    <scope>NUCLEOTIDE SEQUENCE [LARGE SCALE GENOMIC DNA]</scope>
    <source>
        <strain evidence="8 9">Sr 2-6</strain>
    </source>
</reference>
<dbReference type="InterPro" id="IPR020568">
    <property type="entry name" value="Ribosomal_Su5_D2-typ_SF"/>
</dbReference>
<evidence type="ECO:0000256" key="6">
    <source>
        <dbReference type="ARBA" id="ARBA00022884"/>
    </source>
</evidence>
<dbReference type="NCBIfam" id="TIGR00188">
    <property type="entry name" value="rnpA"/>
    <property type="match status" value="1"/>
</dbReference>
<dbReference type="InterPro" id="IPR014721">
    <property type="entry name" value="Ribsml_uS5_D2-typ_fold_subgr"/>
</dbReference>
<comment type="caution">
    <text evidence="8">The sequence shown here is derived from an EMBL/GenBank/DDBJ whole genome shotgun (WGS) entry which is preliminary data.</text>
</comment>
<dbReference type="Pfam" id="PF00825">
    <property type="entry name" value="Ribonuclease_P"/>
    <property type="match status" value="1"/>
</dbReference>
<dbReference type="Gene3D" id="3.30.230.10">
    <property type="match status" value="1"/>
</dbReference>
<evidence type="ECO:0000256" key="4">
    <source>
        <dbReference type="ARBA" id="ARBA00022759"/>
    </source>
</evidence>
<keyword evidence="9" id="KW-1185">Reference proteome</keyword>
<comment type="function">
    <text evidence="1">RNaseP catalyzes the removal of the 5'-leader sequence from pre-tRNA to produce the mature 5'-terminus. It can also cleave other RNA substrates such as 4.5S RNA. The protein component plays an auxiliary but essential role in vivo by binding to the 5'-leader sequence and broadening the substrate specificity of the ribozyme.</text>
</comment>
<accession>A0ABU5NC41</accession>
<name>A0ABU5NC41_9RICK</name>
<dbReference type="EC" id="3.1.26.5" evidence="7"/>
<gene>
    <name evidence="8" type="ORF">Megvenef_00709</name>
</gene>
<evidence type="ECO:0000313" key="9">
    <source>
        <dbReference type="Proteomes" id="UP001291687"/>
    </source>
</evidence>
<dbReference type="InterPro" id="IPR000100">
    <property type="entry name" value="RNase_P"/>
</dbReference>
<keyword evidence="2" id="KW-0819">tRNA processing</keyword>
<protein>
    <recommendedName>
        <fullName evidence="7">Ribonuclease P protein component</fullName>
        <ecNumber evidence="7">3.1.26.5</ecNumber>
    </recommendedName>
</protein>
<dbReference type="InterPro" id="IPR020539">
    <property type="entry name" value="RNase_P_CS"/>
</dbReference>
<dbReference type="RefSeq" id="WP_322776641.1">
    <property type="nucleotide sequence ID" value="NZ_JARJFB010000042.1"/>
</dbReference>
<dbReference type="SUPFAM" id="SSF54211">
    <property type="entry name" value="Ribosomal protein S5 domain 2-like"/>
    <property type="match status" value="1"/>
</dbReference>
<dbReference type="PANTHER" id="PTHR33992:SF1">
    <property type="entry name" value="RIBONUCLEASE P PROTEIN COMPONENT"/>
    <property type="match status" value="1"/>
</dbReference>
<evidence type="ECO:0000256" key="3">
    <source>
        <dbReference type="ARBA" id="ARBA00022722"/>
    </source>
</evidence>